<protein>
    <recommendedName>
        <fullName evidence="4">DUF4168 domain-containing protein</fullName>
    </recommendedName>
</protein>
<evidence type="ECO:0000313" key="2">
    <source>
        <dbReference type="EMBL" id="RZG64931.1"/>
    </source>
</evidence>
<sequence>MLSRAQLGVAASIGFVVMSAWLAFLKPDPAALLKNSQRTQPAAIENKVSAAEAPNSLQPVPEKKQESYLPDHAALQQRDRLYKEFEGISISLSHGQQPDARKVHELLQQQMQLVKSGVLSAQDAINYCQFLSKIMPEMDQQINRYIQQLEKL</sequence>
<organism evidence="2 3">
    <name type="scientific">Acinetobacter bouvetii</name>
    <dbReference type="NCBI Taxonomy" id="202951"/>
    <lineage>
        <taxon>Bacteria</taxon>
        <taxon>Pseudomonadati</taxon>
        <taxon>Pseudomonadota</taxon>
        <taxon>Gammaproteobacteria</taxon>
        <taxon>Moraxellales</taxon>
        <taxon>Moraxellaceae</taxon>
        <taxon>Acinetobacter</taxon>
    </lineage>
</organism>
<proteinExistence type="predicted"/>
<dbReference type="AlphaFoldDB" id="A0A4Q7ARW9"/>
<gene>
    <name evidence="2" type="ORF">EXE25_15280</name>
</gene>
<name>A0A4Q7ARW9_9GAMM</name>
<comment type="caution">
    <text evidence="2">The sequence shown here is derived from an EMBL/GenBank/DDBJ whole genome shotgun (WGS) entry which is preliminary data.</text>
</comment>
<evidence type="ECO:0000313" key="3">
    <source>
        <dbReference type="Proteomes" id="UP000293483"/>
    </source>
</evidence>
<dbReference type="EMBL" id="SGSU01000019">
    <property type="protein sequence ID" value="RZG64931.1"/>
    <property type="molecule type" value="Genomic_DNA"/>
</dbReference>
<dbReference type="Proteomes" id="UP000293483">
    <property type="component" value="Unassembled WGS sequence"/>
</dbReference>
<dbReference type="RefSeq" id="WP_130147739.1">
    <property type="nucleotide sequence ID" value="NZ_SGSU01000019.1"/>
</dbReference>
<evidence type="ECO:0000256" key="1">
    <source>
        <dbReference type="SAM" id="MobiDB-lite"/>
    </source>
</evidence>
<evidence type="ECO:0008006" key="4">
    <source>
        <dbReference type="Google" id="ProtNLM"/>
    </source>
</evidence>
<dbReference type="STRING" id="202951.GCA_001485025_00213"/>
<accession>A0A4Q7ARW9</accession>
<feature type="region of interest" description="Disordered" evidence="1">
    <location>
        <begin position="47"/>
        <end position="68"/>
    </location>
</feature>
<reference evidence="2 3" key="1">
    <citation type="submission" date="2019-02" db="EMBL/GenBank/DDBJ databases">
        <title>The Batch Genome Submission of Acinetobacter spp. strains.</title>
        <authorList>
            <person name="Qin J."/>
            <person name="Hu Y."/>
            <person name="Ye H."/>
            <person name="Wei L."/>
            <person name="Feng Y."/>
            <person name="Zong Z."/>
        </authorList>
    </citation>
    <scope>NUCLEOTIDE SEQUENCE [LARGE SCALE GENOMIC DNA]</scope>
    <source>
        <strain evidence="2 3">WCHABo060081</strain>
    </source>
</reference>